<keyword evidence="2" id="KW-1185">Reference proteome</keyword>
<protein>
    <submittedName>
        <fullName evidence="1">Uncharacterized protein</fullName>
    </submittedName>
</protein>
<reference evidence="2" key="1">
    <citation type="journal article" date="2021" name="ISME J.">
        <title>Evolutionary origin and ecological implication of a unique nif island in free-living Bradyrhizobium lineages.</title>
        <authorList>
            <person name="Tao J."/>
        </authorList>
    </citation>
    <scope>NUCLEOTIDE SEQUENCE [LARGE SCALE GENOMIC DNA]</scope>
    <source>
        <strain evidence="2">SZCCT0434</strain>
    </source>
</reference>
<proteinExistence type="predicted"/>
<accession>A0ABS5FX81</accession>
<dbReference type="RefSeq" id="WP_212495417.1">
    <property type="nucleotide sequence ID" value="NZ_JAFCJH010000078.1"/>
</dbReference>
<sequence>MKRLILTSSSGSSLARSGLADAVVQFAFRFVWGRCRHWNPTLAKP</sequence>
<evidence type="ECO:0000313" key="2">
    <source>
        <dbReference type="Proteomes" id="UP001315278"/>
    </source>
</evidence>
<evidence type="ECO:0000313" key="1">
    <source>
        <dbReference type="EMBL" id="MBR0801341.1"/>
    </source>
</evidence>
<comment type="caution">
    <text evidence="1">The sequence shown here is derived from an EMBL/GenBank/DDBJ whole genome shotgun (WGS) entry which is preliminary data.</text>
</comment>
<organism evidence="1 2">
    <name type="scientific">Bradyrhizobium jicamae</name>
    <dbReference type="NCBI Taxonomy" id="280332"/>
    <lineage>
        <taxon>Bacteria</taxon>
        <taxon>Pseudomonadati</taxon>
        <taxon>Pseudomonadota</taxon>
        <taxon>Alphaproteobacteria</taxon>
        <taxon>Hyphomicrobiales</taxon>
        <taxon>Nitrobacteraceae</taxon>
        <taxon>Bradyrhizobium</taxon>
    </lineage>
</organism>
<dbReference type="EMBL" id="JAFCJH010000078">
    <property type="protein sequence ID" value="MBR0801341.1"/>
    <property type="molecule type" value="Genomic_DNA"/>
</dbReference>
<gene>
    <name evidence="1" type="ORF">JQ615_38940</name>
</gene>
<name>A0ABS5FX81_9BRAD</name>
<dbReference type="Proteomes" id="UP001315278">
    <property type="component" value="Unassembled WGS sequence"/>
</dbReference>